<dbReference type="SUPFAM" id="SSF57567">
    <property type="entry name" value="Serine protease inhibitors"/>
    <property type="match status" value="2"/>
</dbReference>
<protein>
    <recommendedName>
        <fullName evidence="5">TIL domain-containing protein</fullName>
    </recommendedName>
</protein>
<feature type="transmembrane region" description="Helical" evidence="4">
    <location>
        <begin position="51"/>
        <end position="70"/>
    </location>
</feature>
<feature type="domain" description="TIL" evidence="5">
    <location>
        <begin position="84"/>
        <end position="141"/>
    </location>
</feature>
<dbReference type="Pfam" id="PF01826">
    <property type="entry name" value="TIL"/>
    <property type="match status" value="1"/>
</dbReference>
<dbReference type="InterPro" id="IPR002919">
    <property type="entry name" value="TIL_dom"/>
</dbReference>
<evidence type="ECO:0000313" key="7">
    <source>
        <dbReference type="Proteomes" id="UP000024635"/>
    </source>
</evidence>
<dbReference type="InterPro" id="IPR051368">
    <property type="entry name" value="SerProtInhib-TIL_Domain"/>
</dbReference>
<organism evidence="6 7">
    <name type="scientific">Ancylostoma ceylanicum</name>
    <dbReference type="NCBI Taxonomy" id="53326"/>
    <lineage>
        <taxon>Eukaryota</taxon>
        <taxon>Metazoa</taxon>
        <taxon>Ecdysozoa</taxon>
        <taxon>Nematoda</taxon>
        <taxon>Chromadorea</taxon>
        <taxon>Rhabditida</taxon>
        <taxon>Rhabditina</taxon>
        <taxon>Rhabditomorpha</taxon>
        <taxon>Strongyloidea</taxon>
        <taxon>Ancylostomatidae</taxon>
        <taxon>Ancylostomatinae</taxon>
        <taxon>Ancylostoma</taxon>
    </lineage>
</organism>
<dbReference type="InterPro" id="IPR036084">
    <property type="entry name" value="Ser_inhib-like_sf"/>
</dbReference>
<dbReference type="PANTHER" id="PTHR23259">
    <property type="entry name" value="RIDDLE"/>
    <property type="match status" value="1"/>
</dbReference>
<dbReference type="EMBL" id="JARK01001448">
    <property type="protein sequence ID" value="EYC00854.1"/>
    <property type="molecule type" value="Genomic_DNA"/>
</dbReference>
<dbReference type="Gene3D" id="2.10.25.10">
    <property type="entry name" value="Laminin"/>
    <property type="match status" value="2"/>
</dbReference>
<reference evidence="7" key="1">
    <citation type="journal article" date="2015" name="Nat. Genet.">
        <title>The genome and transcriptome of the zoonotic hookworm Ancylostoma ceylanicum identify infection-specific gene families.</title>
        <authorList>
            <person name="Schwarz E.M."/>
            <person name="Hu Y."/>
            <person name="Antoshechkin I."/>
            <person name="Miller M.M."/>
            <person name="Sternberg P.W."/>
            <person name="Aroian R.V."/>
        </authorList>
    </citation>
    <scope>NUCLEOTIDE SEQUENCE</scope>
    <source>
        <strain evidence="7">HY135</strain>
    </source>
</reference>
<accession>A0A016TCY9</accession>
<evidence type="ECO:0000256" key="2">
    <source>
        <dbReference type="ARBA" id="ARBA00022900"/>
    </source>
</evidence>
<dbReference type="AlphaFoldDB" id="A0A016TCY9"/>
<keyword evidence="1" id="KW-0646">Protease inhibitor</keyword>
<sequence length="183" mass="20783">MCGRICNPGACACDTGYFRNKAGKCVTEDECQDDFMEIITFPPDTNYKYSIHIYSLMMMLYLIAIWLISISQCSGYAITTPMSCPTNETYNSCGNICELKCEDIYEEEERPCTRNCDRGACVCEKGFYRNKEDRCVTEYDCQIYFMEFVTFEPGRGDFSLNCSMLNNTANIAEPATGRSSQLS</sequence>
<dbReference type="OrthoDB" id="671595at2759"/>
<keyword evidence="4" id="KW-0812">Transmembrane</keyword>
<evidence type="ECO:0000259" key="5">
    <source>
        <dbReference type="Pfam" id="PF01826"/>
    </source>
</evidence>
<proteinExistence type="predicted"/>
<dbReference type="PANTHER" id="PTHR23259:SF70">
    <property type="entry name" value="ACCESSORY GLAND PROTEIN ACP62F-RELATED"/>
    <property type="match status" value="1"/>
</dbReference>
<evidence type="ECO:0000313" key="6">
    <source>
        <dbReference type="EMBL" id="EYC00854.1"/>
    </source>
</evidence>
<keyword evidence="4" id="KW-0472">Membrane</keyword>
<comment type="caution">
    <text evidence="6">The sequence shown here is derived from an EMBL/GenBank/DDBJ whole genome shotgun (WGS) entry which is preliminary data.</text>
</comment>
<keyword evidence="7" id="KW-1185">Reference proteome</keyword>
<dbReference type="Proteomes" id="UP000024635">
    <property type="component" value="Unassembled WGS sequence"/>
</dbReference>
<name>A0A016TCY9_9BILA</name>
<gene>
    <name evidence="6" type="primary">Acey_s0112.g299</name>
    <name evidence="6" type="ORF">Y032_0112g299</name>
</gene>
<evidence type="ECO:0000256" key="4">
    <source>
        <dbReference type="SAM" id="Phobius"/>
    </source>
</evidence>
<dbReference type="STRING" id="53326.A0A016TCY9"/>
<evidence type="ECO:0000256" key="1">
    <source>
        <dbReference type="ARBA" id="ARBA00022690"/>
    </source>
</evidence>
<keyword evidence="3" id="KW-1015">Disulfide bond</keyword>
<evidence type="ECO:0000256" key="3">
    <source>
        <dbReference type="ARBA" id="ARBA00023157"/>
    </source>
</evidence>
<keyword evidence="4" id="KW-1133">Transmembrane helix</keyword>
<dbReference type="CDD" id="cd19941">
    <property type="entry name" value="TIL"/>
    <property type="match status" value="2"/>
</dbReference>
<keyword evidence="2" id="KW-0722">Serine protease inhibitor</keyword>
<dbReference type="GO" id="GO:0004867">
    <property type="term" value="F:serine-type endopeptidase inhibitor activity"/>
    <property type="evidence" value="ECO:0007669"/>
    <property type="project" value="UniProtKB-KW"/>
</dbReference>